<evidence type="ECO:0000256" key="2">
    <source>
        <dbReference type="ARBA" id="ARBA00022801"/>
    </source>
</evidence>
<comment type="similarity">
    <text evidence="1">Belongs to the C/M/P thioester hydrolase family.</text>
</comment>
<dbReference type="SUPFAM" id="SSF54637">
    <property type="entry name" value="Thioesterase/thiol ester dehydrase-isomerase"/>
    <property type="match status" value="2"/>
</dbReference>
<sequence length="281" mass="31553">MLISTTSEATAGTVPNSEGLISTPIPRLLDLLILEEIEPDVFHAGTLFDDPMNLYGGQVAAQALYAVGQTVSEERVPHSMHCYFLRAGDPMKAVDYFVHRDRDGRSFSSRTVSAMQEGREIFTMSASFHLEESGPDVQSARRATVLGPDDPRSRGLTHRTVDVDYRDPREVPNDDMLRQVWMKCSMELGDAPLLHACLIAYMSDMFTGLFELVPRREDVALSSLDHVVWFVRQARADDWLLMDLKGESLSHGRGLYSGDIFDVEGRLVAKLMQESLYRPRV</sequence>
<reference evidence="5" key="1">
    <citation type="submission" date="2020-05" db="EMBL/GenBank/DDBJ databases">
        <authorList>
            <person name="Chiriac C."/>
            <person name="Salcher M."/>
            <person name="Ghai R."/>
            <person name="Kavagutti S V."/>
        </authorList>
    </citation>
    <scope>NUCLEOTIDE SEQUENCE</scope>
</reference>
<feature type="domain" description="Acyl-CoA thioesterase-like N-terminal HotDog" evidence="3">
    <location>
        <begin position="54"/>
        <end position="129"/>
    </location>
</feature>
<dbReference type="PANTHER" id="PTHR11066">
    <property type="entry name" value="ACYL-COA THIOESTERASE"/>
    <property type="match status" value="1"/>
</dbReference>
<organism evidence="5">
    <name type="scientific">freshwater metagenome</name>
    <dbReference type="NCBI Taxonomy" id="449393"/>
    <lineage>
        <taxon>unclassified sequences</taxon>
        <taxon>metagenomes</taxon>
        <taxon>ecological metagenomes</taxon>
    </lineage>
</organism>
<dbReference type="CDD" id="cd03444">
    <property type="entry name" value="Thioesterase_II_repeat1"/>
    <property type="match status" value="1"/>
</dbReference>
<dbReference type="GO" id="GO:0005782">
    <property type="term" value="C:peroxisomal matrix"/>
    <property type="evidence" value="ECO:0007669"/>
    <property type="project" value="UniProtKB-SubCell"/>
</dbReference>
<dbReference type="Pfam" id="PF13622">
    <property type="entry name" value="4HBT_3"/>
    <property type="match status" value="1"/>
</dbReference>
<dbReference type="PANTHER" id="PTHR11066:SF34">
    <property type="entry name" value="ACYL-COENZYME A THIOESTERASE 8"/>
    <property type="match status" value="1"/>
</dbReference>
<keyword evidence="2" id="KW-0378">Hydrolase</keyword>
<evidence type="ECO:0000259" key="4">
    <source>
        <dbReference type="Pfam" id="PF20789"/>
    </source>
</evidence>
<dbReference type="AlphaFoldDB" id="A0A6J7H2Q6"/>
<dbReference type="InterPro" id="IPR003703">
    <property type="entry name" value="Acyl_CoA_thio"/>
</dbReference>
<dbReference type="CDD" id="cd03445">
    <property type="entry name" value="Thioesterase_II_repeat2"/>
    <property type="match status" value="1"/>
</dbReference>
<dbReference type="InterPro" id="IPR029069">
    <property type="entry name" value="HotDog_dom_sf"/>
</dbReference>
<evidence type="ECO:0000259" key="3">
    <source>
        <dbReference type="Pfam" id="PF13622"/>
    </source>
</evidence>
<dbReference type="Gene3D" id="2.40.160.210">
    <property type="entry name" value="Acyl-CoA thioesterase, double hotdog domain"/>
    <property type="match status" value="1"/>
</dbReference>
<dbReference type="Pfam" id="PF20789">
    <property type="entry name" value="4HBT_3C"/>
    <property type="match status" value="1"/>
</dbReference>
<name>A0A6J7H2Q6_9ZZZZ</name>
<dbReference type="InterPro" id="IPR049449">
    <property type="entry name" value="TesB_ACOT8-like_N"/>
</dbReference>
<feature type="domain" description="Acyl-CoA thioesterase-like C-terminal" evidence="4">
    <location>
        <begin position="154"/>
        <end position="276"/>
    </location>
</feature>
<protein>
    <submittedName>
        <fullName evidence="5">Unannotated protein</fullName>
    </submittedName>
</protein>
<dbReference type="InterPro" id="IPR042171">
    <property type="entry name" value="Acyl-CoA_hotdog"/>
</dbReference>
<evidence type="ECO:0000313" key="5">
    <source>
        <dbReference type="EMBL" id="CAB4915227.1"/>
    </source>
</evidence>
<dbReference type="GO" id="GO:0006637">
    <property type="term" value="P:acyl-CoA metabolic process"/>
    <property type="evidence" value="ECO:0007669"/>
    <property type="project" value="InterPro"/>
</dbReference>
<dbReference type="EMBL" id="CAFBMC010000182">
    <property type="protein sequence ID" value="CAB4915227.1"/>
    <property type="molecule type" value="Genomic_DNA"/>
</dbReference>
<dbReference type="InterPro" id="IPR049450">
    <property type="entry name" value="ACOT8-like_C"/>
</dbReference>
<accession>A0A6J7H2Q6</accession>
<dbReference type="GO" id="GO:0009062">
    <property type="term" value="P:fatty acid catabolic process"/>
    <property type="evidence" value="ECO:0007669"/>
    <property type="project" value="TreeGrafter"/>
</dbReference>
<gene>
    <name evidence="5" type="ORF">UFOPK3495_01827</name>
</gene>
<proteinExistence type="inferred from homology"/>
<dbReference type="GO" id="GO:0047617">
    <property type="term" value="F:fatty acyl-CoA hydrolase activity"/>
    <property type="evidence" value="ECO:0007669"/>
    <property type="project" value="InterPro"/>
</dbReference>
<evidence type="ECO:0000256" key="1">
    <source>
        <dbReference type="ARBA" id="ARBA00006538"/>
    </source>
</evidence>